<gene>
    <name evidence="2" type="ORF">LOD99_12022</name>
</gene>
<evidence type="ECO:0000313" key="3">
    <source>
        <dbReference type="Proteomes" id="UP001165289"/>
    </source>
</evidence>
<dbReference type="Proteomes" id="UP001165289">
    <property type="component" value="Unassembled WGS sequence"/>
</dbReference>
<sequence>MDNFISFDSSLSDPLNSIEIYNPINKEIPDISTLGGNIIQIKGLIYPKDSIGRSFQQDWFIRFPWLEYSPSLDAVFCYPCRQFLSHGTKENVFTNIGFKNWKSAIEKSKGLCKHADSRVHLTAMANWREKELRESSQLEISTLVCANVFEKNRYYIRSIAEVVQFLAVNELALRGNYDIDDNTEHRLFRNLFEYTLTKDPKLAEIYTQIPKNAHYLSPDIQNDVIDIMSEVVREEIIFEILDADVPWFTLLEDGTRDRNNIEHVSIGIRYVRKGKVFESLVNVATTLSSDAKTMANLTLEILRNNGLDSKRLLSQCYDGASVMSGRKGGVQTLIQEELHRKVPTVQCSTEFSGEQVVQSTDAFSGIVSEAKSILLHDEDDISHPIRRNKPNCLYNDYILTESTTKEHDTLESLFIDTIHITCREFERRFFENNMLLQAVDSMEEFDIDKLYPLSELGISLPSIEELSV</sequence>
<evidence type="ECO:0000259" key="1">
    <source>
        <dbReference type="SMART" id="SM00597"/>
    </source>
</evidence>
<reference evidence="2 3" key="1">
    <citation type="journal article" date="2023" name="BMC Biol.">
        <title>The compact genome of the sponge Oopsacas minuta (Hexactinellida) is lacking key metazoan core genes.</title>
        <authorList>
            <person name="Santini S."/>
            <person name="Schenkelaars Q."/>
            <person name="Jourda C."/>
            <person name="Duchesne M."/>
            <person name="Belahbib H."/>
            <person name="Rocher C."/>
            <person name="Selva M."/>
            <person name="Riesgo A."/>
            <person name="Vervoort M."/>
            <person name="Leys S.P."/>
            <person name="Kodjabachian L."/>
            <person name="Le Bivic A."/>
            <person name="Borchiellini C."/>
            <person name="Claverie J.M."/>
            <person name="Renard E."/>
        </authorList>
    </citation>
    <scope>NUCLEOTIDE SEQUENCE [LARGE SCALE GENOMIC DNA]</scope>
    <source>
        <strain evidence="2">SPO-2</strain>
    </source>
</reference>
<organism evidence="2 3">
    <name type="scientific">Oopsacas minuta</name>
    <dbReference type="NCBI Taxonomy" id="111878"/>
    <lineage>
        <taxon>Eukaryota</taxon>
        <taxon>Metazoa</taxon>
        <taxon>Porifera</taxon>
        <taxon>Hexactinellida</taxon>
        <taxon>Hexasterophora</taxon>
        <taxon>Lyssacinosida</taxon>
        <taxon>Leucopsacidae</taxon>
        <taxon>Oopsacas</taxon>
    </lineage>
</organism>
<accession>A0AAV7JHD5</accession>
<name>A0AAV7JHD5_9METZ</name>
<dbReference type="EMBL" id="JAKMXF010000332">
    <property type="protein sequence ID" value="KAI6648213.1"/>
    <property type="molecule type" value="Genomic_DNA"/>
</dbReference>
<dbReference type="PANTHER" id="PTHR45749">
    <property type="match status" value="1"/>
</dbReference>
<keyword evidence="3" id="KW-1185">Reference proteome</keyword>
<dbReference type="AlphaFoldDB" id="A0AAV7JHD5"/>
<protein>
    <recommendedName>
        <fullName evidence="1">TTF-type domain-containing protein</fullName>
    </recommendedName>
</protein>
<comment type="caution">
    <text evidence="2">The sequence shown here is derived from an EMBL/GenBank/DDBJ whole genome shotgun (WGS) entry which is preliminary data.</text>
</comment>
<dbReference type="Pfam" id="PF14291">
    <property type="entry name" value="DUF4371"/>
    <property type="match status" value="1"/>
</dbReference>
<dbReference type="InterPro" id="IPR006580">
    <property type="entry name" value="Znf_TTF"/>
</dbReference>
<proteinExistence type="predicted"/>
<feature type="domain" description="TTF-type" evidence="1">
    <location>
        <begin position="51"/>
        <end position="139"/>
    </location>
</feature>
<dbReference type="InterPro" id="IPR025398">
    <property type="entry name" value="DUF4371"/>
</dbReference>
<dbReference type="PANTHER" id="PTHR45749:SF37">
    <property type="entry name" value="OS05G0311600 PROTEIN"/>
    <property type="match status" value="1"/>
</dbReference>
<evidence type="ECO:0000313" key="2">
    <source>
        <dbReference type="EMBL" id="KAI6648213.1"/>
    </source>
</evidence>
<dbReference type="SMART" id="SM00597">
    <property type="entry name" value="ZnF_TTF"/>
    <property type="match status" value="1"/>
</dbReference>